<comment type="caution">
    <text evidence="1">The sequence shown here is derived from an EMBL/GenBank/DDBJ whole genome shotgun (WGS) entry which is preliminary data.</text>
</comment>
<dbReference type="EMBL" id="WTVR01000014">
    <property type="protein sequence ID" value="NMF88618.1"/>
    <property type="molecule type" value="Genomic_DNA"/>
</dbReference>
<proteinExistence type="predicted"/>
<name>A0ABX1MPP4_9RHOO</name>
<dbReference type="Proteomes" id="UP000652074">
    <property type="component" value="Unassembled WGS sequence"/>
</dbReference>
<accession>A0ABX1MPP4</accession>
<sequence>MIEFDRVARHRYDPAPERTAVAEFDRIRHLLASVPLVNDLAPAEMTRFARGAREHRAAMHRLARVESPAEHLTE</sequence>
<reference evidence="1 2" key="1">
    <citation type="submission" date="2019-12" db="EMBL/GenBank/DDBJ databases">
        <title>Comparative genomics gives insights into the taxonomy of the Azoarcus-Aromatoleum group and reveals separate origins of nif in the plant-associated Azoarcus and non-plant-associated Aromatoleum sub-groups.</title>
        <authorList>
            <person name="Lafos M."/>
            <person name="Maluk M."/>
            <person name="Batista M."/>
            <person name="Junghare M."/>
            <person name="Carmona M."/>
            <person name="Faoro H."/>
            <person name="Cruz L.M."/>
            <person name="Battistoni F."/>
            <person name="De Souza E."/>
            <person name="Pedrosa F."/>
            <person name="Chen W.-M."/>
            <person name="Poole P.S."/>
            <person name="Dixon R.A."/>
            <person name="James E.K."/>
        </authorList>
    </citation>
    <scope>NUCLEOTIDE SEQUENCE [LARGE SCALE GENOMIC DNA]</scope>
    <source>
        <strain evidence="1 2">ToN1</strain>
    </source>
</reference>
<evidence type="ECO:0000313" key="1">
    <source>
        <dbReference type="EMBL" id="NMF88618.1"/>
    </source>
</evidence>
<dbReference type="RefSeq" id="WP_169206034.1">
    <property type="nucleotide sequence ID" value="NZ_CP059560.1"/>
</dbReference>
<organism evidence="1 2">
    <name type="scientific">Aromatoleum petrolei</name>
    <dbReference type="NCBI Taxonomy" id="76116"/>
    <lineage>
        <taxon>Bacteria</taxon>
        <taxon>Pseudomonadati</taxon>
        <taxon>Pseudomonadota</taxon>
        <taxon>Betaproteobacteria</taxon>
        <taxon>Rhodocyclales</taxon>
        <taxon>Rhodocyclaceae</taxon>
        <taxon>Aromatoleum</taxon>
    </lineage>
</organism>
<evidence type="ECO:0000313" key="2">
    <source>
        <dbReference type="Proteomes" id="UP000652074"/>
    </source>
</evidence>
<protein>
    <submittedName>
        <fullName evidence="1">Uncharacterized protein</fullName>
    </submittedName>
</protein>
<gene>
    <name evidence="1" type="ORF">GPA26_08985</name>
</gene>
<keyword evidence="2" id="KW-1185">Reference proteome</keyword>